<keyword evidence="1" id="KW-0456">Lyase</keyword>
<evidence type="ECO:0000313" key="1">
    <source>
        <dbReference type="EMBL" id="SUB16972.1"/>
    </source>
</evidence>
<dbReference type="Proteomes" id="UP000254640">
    <property type="component" value="Unassembled WGS sequence"/>
</dbReference>
<dbReference type="AlphaFoldDB" id="A0A379AHG3"/>
<name>A0A379AHG3_ENTAG</name>
<gene>
    <name evidence="1" type="primary">gudD_4</name>
    <name evidence="1" type="ORF">NCTC9381_02888</name>
</gene>
<dbReference type="EC" id="4.2.1.40" evidence="1"/>
<reference evidence="1 2" key="1">
    <citation type="submission" date="2018-06" db="EMBL/GenBank/DDBJ databases">
        <authorList>
            <consortium name="Pathogen Informatics"/>
            <person name="Doyle S."/>
        </authorList>
    </citation>
    <scope>NUCLEOTIDE SEQUENCE [LARGE SCALE GENOMIC DNA]</scope>
    <source>
        <strain evidence="1 2">NCTC9381</strain>
    </source>
</reference>
<dbReference type="EMBL" id="UGSO01000001">
    <property type="protein sequence ID" value="SUB16972.1"/>
    <property type="molecule type" value="Genomic_DNA"/>
</dbReference>
<dbReference type="GO" id="GO:0008872">
    <property type="term" value="F:glucarate dehydratase activity"/>
    <property type="evidence" value="ECO:0007669"/>
    <property type="project" value="UniProtKB-EC"/>
</dbReference>
<proteinExistence type="predicted"/>
<evidence type="ECO:0000313" key="2">
    <source>
        <dbReference type="Proteomes" id="UP000254640"/>
    </source>
</evidence>
<sequence length="43" mass="5006">MERVEAAHALYNSLPDKNRNDALGMQFLIDNWSFNAKRPAMLR</sequence>
<keyword evidence="2" id="KW-1185">Reference proteome</keyword>
<organism evidence="1 2">
    <name type="scientific">Enterobacter agglomerans</name>
    <name type="common">Erwinia herbicola</name>
    <name type="synonym">Pantoea agglomerans</name>
    <dbReference type="NCBI Taxonomy" id="549"/>
    <lineage>
        <taxon>Bacteria</taxon>
        <taxon>Pseudomonadati</taxon>
        <taxon>Pseudomonadota</taxon>
        <taxon>Gammaproteobacteria</taxon>
        <taxon>Enterobacterales</taxon>
        <taxon>Erwiniaceae</taxon>
        <taxon>Pantoea</taxon>
        <taxon>Pantoea agglomerans group</taxon>
    </lineage>
</organism>
<accession>A0A379AHG3</accession>
<protein>
    <submittedName>
        <fullName evidence="1">Glucarate dehydratase</fullName>
        <ecNumber evidence="1">4.2.1.40</ecNumber>
    </submittedName>
</protein>